<comment type="caution">
    <text evidence="1">The sequence shown here is derived from an EMBL/GenBank/DDBJ whole genome shotgun (WGS) entry which is preliminary data.</text>
</comment>
<reference evidence="1 2" key="1">
    <citation type="journal article" date="2015" name="Nature">
        <title>rRNA introns, odd ribosomes, and small enigmatic genomes across a large radiation of phyla.</title>
        <authorList>
            <person name="Brown C.T."/>
            <person name="Hug L.A."/>
            <person name="Thomas B.C."/>
            <person name="Sharon I."/>
            <person name="Castelle C.J."/>
            <person name="Singh A."/>
            <person name="Wilkins M.J."/>
            <person name="Williams K.H."/>
            <person name="Banfield J.F."/>
        </authorList>
    </citation>
    <scope>NUCLEOTIDE SEQUENCE [LARGE SCALE GENOMIC DNA]</scope>
</reference>
<protein>
    <submittedName>
        <fullName evidence="1">Uncharacterized protein</fullName>
    </submittedName>
</protein>
<sequence>MNTIRTFEKAVCFGPTLTKKDDAFSGLCRGRVISDGGKKIIVISGCTEGRTLTIEGVSSRFCHLTDMKEKCRFRADPDVELVKIRKKVRKR</sequence>
<gene>
    <name evidence="1" type="ORF">UT14_C0038G0011</name>
</gene>
<accession>A0A0G0LH63</accession>
<dbReference type="EMBL" id="LBVR01000038">
    <property type="protein sequence ID" value="KKQ90412.1"/>
    <property type="molecule type" value="Genomic_DNA"/>
</dbReference>
<evidence type="ECO:0000313" key="2">
    <source>
        <dbReference type="Proteomes" id="UP000033841"/>
    </source>
</evidence>
<dbReference type="AlphaFoldDB" id="A0A0G0LH63"/>
<organism evidence="1 2">
    <name type="scientific">Candidatus Shapirobacteria bacterium GW2011_GWE1_38_92</name>
    <dbReference type="NCBI Taxonomy" id="1618489"/>
    <lineage>
        <taxon>Bacteria</taxon>
        <taxon>Candidatus Shapironibacteriota</taxon>
    </lineage>
</organism>
<dbReference type="Proteomes" id="UP000033841">
    <property type="component" value="Unassembled WGS sequence"/>
</dbReference>
<evidence type="ECO:0000313" key="1">
    <source>
        <dbReference type="EMBL" id="KKQ90412.1"/>
    </source>
</evidence>
<name>A0A0G0LH63_9BACT</name>
<proteinExistence type="predicted"/>